<dbReference type="Gene3D" id="3.10.400.10">
    <property type="entry name" value="Sulfate adenylyltransferase"/>
    <property type="match status" value="1"/>
</dbReference>
<dbReference type="OrthoDB" id="9807542at2"/>
<dbReference type="SMART" id="SM01022">
    <property type="entry name" value="ASCH"/>
    <property type="match status" value="1"/>
</dbReference>
<sequence>MKNEKYSQEEIDMFWKTFLRETNRNETTKCLEVFHFELTEKWANELLRLVLIGQKRATASSLLSYEIEGERIPQVGDLSIVTDWEGVPRCVIETTKITIIPFSEITYDICKREGEDDTLESWVKGHAHFFKEEGKQIGYEFSYNMPVVFEDFKVVYQV</sequence>
<reference evidence="2 3" key="1">
    <citation type="submission" date="2016-11" db="EMBL/GenBank/DDBJ databases">
        <authorList>
            <person name="Jaros S."/>
            <person name="Januszkiewicz K."/>
            <person name="Wedrychowicz H."/>
        </authorList>
    </citation>
    <scope>NUCLEOTIDE SEQUENCE [LARGE SCALE GENOMIC DNA]</scope>
    <source>
        <strain evidence="2 3">DSM 21864</strain>
    </source>
</reference>
<dbReference type="PANTHER" id="PTHR39203:SF1">
    <property type="entry name" value="CYTOPLASMIC PROTEIN"/>
    <property type="match status" value="1"/>
</dbReference>
<evidence type="ECO:0000313" key="3">
    <source>
        <dbReference type="Proteomes" id="UP000184080"/>
    </source>
</evidence>
<dbReference type="InterPro" id="IPR007374">
    <property type="entry name" value="ASCH_domain"/>
</dbReference>
<dbReference type="EMBL" id="FQZO01000002">
    <property type="protein sequence ID" value="SHI97469.1"/>
    <property type="molecule type" value="Genomic_DNA"/>
</dbReference>
<dbReference type="InterPro" id="IPR009326">
    <property type="entry name" value="DUF984"/>
</dbReference>
<evidence type="ECO:0000259" key="1">
    <source>
        <dbReference type="SMART" id="SM01022"/>
    </source>
</evidence>
<dbReference type="SUPFAM" id="SSF88697">
    <property type="entry name" value="PUA domain-like"/>
    <property type="match status" value="1"/>
</dbReference>
<dbReference type="PIRSF" id="PIRSF021320">
    <property type="entry name" value="DUF984"/>
    <property type="match status" value="1"/>
</dbReference>
<feature type="domain" description="ASCH" evidence="1">
    <location>
        <begin position="31"/>
        <end position="156"/>
    </location>
</feature>
<name>A0A1M6FIK9_9CLOT</name>
<evidence type="ECO:0000313" key="2">
    <source>
        <dbReference type="EMBL" id="SHI97469.1"/>
    </source>
</evidence>
<dbReference type="CDD" id="cd06553">
    <property type="entry name" value="ASCH_Ef3133_like"/>
    <property type="match status" value="1"/>
</dbReference>
<dbReference type="Pfam" id="PF04266">
    <property type="entry name" value="ASCH"/>
    <property type="match status" value="1"/>
</dbReference>
<keyword evidence="3" id="KW-1185">Reference proteome</keyword>
<dbReference type="PANTHER" id="PTHR39203">
    <property type="entry name" value="CYTOPLASMIC PROTEIN-RELATED"/>
    <property type="match status" value="1"/>
</dbReference>
<dbReference type="RefSeq" id="WP_083599817.1">
    <property type="nucleotide sequence ID" value="NZ_FQZO01000002.1"/>
</dbReference>
<dbReference type="InterPro" id="IPR015947">
    <property type="entry name" value="PUA-like_sf"/>
</dbReference>
<proteinExistence type="predicted"/>
<gene>
    <name evidence="2" type="ORF">SAMN05444401_1955</name>
</gene>
<protein>
    <submittedName>
        <fullName evidence="2">Uncharacterized protein YhfF</fullName>
    </submittedName>
</protein>
<organism evidence="2 3">
    <name type="scientific">Clostridium amylolyticum</name>
    <dbReference type="NCBI Taxonomy" id="1121298"/>
    <lineage>
        <taxon>Bacteria</taxon>
        <taxon>Bacillati</taxon>
        <taxon>Bacillota</taxon>
        <taxon>Clostridia</taxon>
        <taxon>Eubacteriales</taxon>
        <taxon>Clostridiaceae</taxon>
        <taxon>Clostridium</taxon>
    </lineage>
</organism>
<dbReference type="AlphaFoldDB" id="A0A1M6FIK9"/>
<accession>A0A1M6FIK9</accession>
<dbReference type="STRING" id="1121298.SAMN05444401_1955"/>
<dbReference type="Proteomes" id="UP000184080">
    <property type="component" value="Unassembled WGS sequence"/>
</dbReference>